<reference evidence="13 14" key="1">
    <citation type="submission" date="2016-11" db="EMBL/GenBank/DDBJ databases">
        <title>Draft Genome Assembly of Colletotrichum chlorophyti a pathogen of herbaceous plants.</title>
        <authorList>
            <person name="Gan P."/>
            <person name="Narusaka M."/>
            <person name="Tsushima A."/>
            <person name="Narusaka Y."/>
            <person name="Takano Y."/>
            <person name="Shirasu K."/>
        </authorList>
    </citation>
    <scope>NUCLEOTIDE SEQUENCE [LARGE SCALE GENOMIC DNA]</scope>
    <source>
        <strain evidence="13 14">NTL11</strain>
    </source>
</reference>
<accession>A0A1Q8S1G0</accession>
<dbReference type="SUPFAM" id="SSF57850">
    <property type="entry name" value="RING/U-box"/>
    <property type="match status" value="1"/>
</dbReference>
<dbReference type="GO" id="GO:0008270">
    <property type="term" value="F:zinc ion binding"/>
    <property type="evidence" value="ECO:0007669"/>
    <property type="project" value="UniProtKB-KW"/>
</dbReference>
<evidence type="ECO:0000256" key="10">
    <source>
        <dbReference type="SAM" id="Phobius"/>
    </source>
</evidence>
<feature type="compositionally biased region" description="Basic and acidic residues" evidence="9">
    <location>
        <begin position="269"/>
        <end position="278"/>
    </location>
</feature>
<dbReference type="PROSITE" id="PS50089">
    <property type="entry name" value="ZF_RING_2"/>
    <property type="match status" value="1"/>
</dbReference>
<dbReference type="PANTHER" id="PTHR46539:SF1">
    <property type="entry name" value="E3 UBIQUITIN-PROTEIN LIGASE ATL42"/>
    <property type="match status" value="1"/>
</dbReference>
<feature type="chain" id="PRO_5012615718" evidence="11">
    <location>
        <begin position="23"/>
        <end position="531"/>
    </location>
</feature>
<dbReference type="CDD" id="cd16454">
    <property type="entry name" value="RING-H2_PA-TM-RING"/>
    <property type="match status" value="1"/>
</dbReference>
<evidence type="ECO:0000256" key="6">
    <source>
        <dbReference type="ARBA" id="ARBA00022989"/>
    </source>
</evidence>
<evidence type="ECO:0000256" key="1">
    <source>
        <dbReference type="ARBA" id="ARBA00004370"/>
    </source>
</evidence>
<sequence>MVSSVLLRLACAAAAAAVTAQAVSITPQNEIPSWSEKSAMQMSLSSAAGDVVPLTFIVMPSTESLGLNQSDVARGSIRIEGVMVAAFSTNYNSINQNTQIAYLSCDAPEGGGFISPDMMLTTLMENKPKAIVLYSTVGNWCSLSGSDLPYNSIFTMADAGDASQALHILNGTNEVDVLKVTITGNATGSAEGGNSGSSNNSAVAMSILYSITGLITLLFLVIIATGAIRAHRYPERYGPRSGFNGRPRQSRAKGLARAVLDTLPIVKFGEKQEAKPDPNMELESASNVPTNDRSTESPVGGRLPYAAPVNTKHAEMTTTTPAAAPMAMGAPVAIATGAVDTPTAATGVAAGAGATGTGTATNTAKAANSDRVTEKEDDQNLGCSICTEDFTVGEDVRVLPCNHKFHPNCVDPWLVNVSGTCPLCRLDLNPQGETENSEELPPPLELDGHESDGSSTTQRRRIRLFDLNRLRHASAEERIQILRQYRTQHQGQETLDGLANAEHEDRNDRSRRAKLAIKLRDKFRIRTRPQP</sequence>
<keyword evidence="7 10" id="KW-0472">Membrane</keyword>
<dbReference type="OrthoDB" id="8062037at2759"/>
<comment type="subcellular location">
    <subcellularLocation>
        <location evidence="1">Membrane</location>
    </subcellularLocation>
</comment>
<dbReference type="Pfam" id="PF13639">
    <property type="entry name" value="zf-RING_2"/>
    <property type="match status" value="1"/>
</dbReference>
<dbReference type="Gene3D" id="3.30.40.10">
    <property type="entry name" value="Zinc/RING finger domain, C3HC4 (zinc finger)"/>
    <property type="match status" value="1"/>
</dbReference>
<dbReference type="InterPro" id="IPR013083">
    <property type="entry name" value="Znf_RING/FYVE/PHD"/>
</dbReference>
<keyword evidence="2 10" id="KW-0812">Transmembrane</keyword>
<feature type="transmembrane region" description="Helical" evidence="10">
    <location>
        <begin position="207"/>
        <end position="228"/>
    </location>
</feature>
<evidence type="ECO:0000256" key="8">
    <source>
        <dbReference type="PROSITE-ProRule" id="PRU00175"/>
    </source>
</evidence>
<evidence type="ECO:0000259" key="12">
    <source>
        <dbReference type="PROSITE" id="PS50089"/>
    </source>
</evidence>
<keyword evidence="11" id="KW-0732">Signal</keyword>
<feature type="region of interest" description="Disordered" evidence="9">
    <location>
        <begin position="431"/>
        <end position="460"/>
    </location>
</feature>
<keyword evidence="4 8" id="KW-0863">Zinc-finger</keyword>
<name>A0A1Q8S1G0_9PEZI</name>
<dbReference type="Proteomes" id="UP000186583">
    <property type="component" value="Unassembled WGS sequence"/>
</dbReference>
<organism evidence="13 14">
    <name type="scientific">Colletotrichum chlorophyti</name>
    <dbReference type="NCBI Taxonomy" id="708187"/>
    <lineage>
        <taxon>Eukaryota</taxon>
        <taxon>Fungi</taxon>
        <taxon>Dikarya</taxon>
        <taxon>Ascomycota</taxon>
        <taxon>Pezizomycotina</taxon>
        <taxon>Sordariomycetes</taxon>
        <taxon>Hypocreomycetidae</taxon>
        <taxon>Glomerellales</taxon>
        <taxon>Glomerellaceae</taxon>
        <taxon>Colletotrichum</taxon>
    </lineage>
</organism>
<keyword evidence="3" id="KW-0479">Metal-binding</keyword>
<feature type="signal peptide" evidence="11">
    <location>
        <begin position="1"/>
        <end position="22"/>
    </location>
</feature>
<dbReference type="EMBL" id="MPGH01000037">
    <property type="protein sequence ID" value="OLN95275.1"/>
    <property type="molecule type" value="Genomic_DNA"/>
</dbReference>
<dbReference type="SMART" id="SM00184">
    <property type="entry name" value="RING"/>
    <property type="match status" value="1"/>
</dbReference>
<feature type="region of interest" description="Disordered" evidence="9">
    <location>
        <begin position="269"/>
        <end position="302"/>
    </location>
</feature>
<evidence type="ECO:0000313" key="13">
    <source>
        <dbReference type="EMBL" id="OLN95275.1"/>
    </source>
</evidence>
<feature type="domain" description="RING-type" evidence="12">
    <location>
        <begin position="383"/>
        <end position="425"/>
    </location>
</feature>
<protein>
    <submittedName>
        <fullName evidence="13">E3 ubiquitin-protein ligase</fullName>
    </submittedName>
</protein>
<evidence type="ECO:0000256" key="2">
    <source>
        <dbReference type="ARBA" id="ARBA00022692"/>
    </source>
</evidence>
<dbReference type="PANTHER" id="PTHR46539">
    <property type="entry name" value="E3 UBIQUITIN-PROTEIN LIGASE ATL42"/>
    <property type="match status" value="1"/>
</dbReference>
<evidence type="ECO:0000256" key="3">
    <source>
        <dbReference type="ARBA" id="ARBA00022723"/>
    </source>
</evidence>
<evidence type="ECO:0000313" key="14">
    <source>
        <dbReference type="Proteomes" id="UP000186583"/>
    </source>
</evidence>
<dbReference type="STRING" id="708187.A0A1Q8S1G0"/>
<evidence type="ECO:0000256" key="4">
    <source>
        <dbReference type="ARBA" id="ARBA00022771"/>
    </source>
</evidence>
<dbReference type="GO" id="GO:0016020">
    <property type="term" value="C:membrane"/>
    <property type="evidence" value="ECO:0007669"/>
    <property type="project" value="UniProtKB-SubCell"/>
</dbReference>
<evidence type="ECO:0000256" key="9">
    <source>
        <dbReference type="SAM" id="MobiDB-lite"/>
    </source>
</evidence>
<evidence type="ECO:0000256" key="7">
    <source>
        <dbReference type="ARBA" id="ARBA00023136"/>
    </source>
</evidence>
<evidence type="ECO:0000256" key="11">
    <source>
        <dbReference type="SAM" id="SignalP"/>
    </source>
</evidence>
<keyword evidence="14" id="KW-1185">Reference proteome</keyword>
<dbReference type="AlphaFoldDB" id="A0A1Q8S1G0"/>
<keyword evidence="6 10" id="KW-1133">Transmembrane helix</keyword>
<evidence type="ECO:0000256" key="5">
    <source>
        <dbReference type="ARBA" id="ARBA00022833"/>
    </source>
</evidence>
<dbReference type="InterPro" id="IPR001841">
    <property type="entry name" value="Znf_RING"/>
</dbReference>
<gene>
    <name evidence="13" type="ORF">CCHL11_04738</name>
</gene>
<keyword evidence="5" id="KW-0862">Zinc</keyword>
<proteinExistence type="predicted"/>
<comment type="caution">
    <text evidence="13">The sequence shown here is derived from an EMBL/GenBank/DDBJ whole genome shotgun (WGS) entry which is preliminary data.</text>
</comment>